<dbReference type="GO" id="GO:0031124">
    <property type="term" value="P:mRNA 3'-end processing"/>
    <property type="evidence" value="ECO:0007669"/>
    <property type="project" value="InterPro"/>
</dbReference>
<keyword evidence="5" id="KW-1185">Reference proteome</keyword>
<dbReference type="OrthoDB" id="10069473at2759"/>
<feature type="compositionally biased region" description="Basic and acidic residues" evidence="2">
    <location>
        <begin position="307"/>
        <end position="316"/>
    </location>
</feature>
<dbReference type="EMBL" id="QVQW01000017">
    <property type="protein sequence ID" value="RKU45941.1"/>
    <property type="molecule type" value="Genomic_DNA"/>
</dbReference>
<name>A0A420YDH3_9PEZI</name>
<dbReference type="Proteomes" id="UP000275385">
    <property type="component" value="Unassembled WGS sequence"/>
</dbReference>
<protein>
    <recommendedName>
        <fullName evidence="3">CID domain-containing protein</fullName>
    </recommendedName>
</protein>
<dbReference type="CDD" id="cd17003">
    <property type="entry name" value="CID_Rtt103"/>
    <property type="match status" value="1"/>
</dbReference>
<dbReference type="InterPro" id="IPR008942">
    <property type="entry name" value="ENTH_VHS"/>
</dbReference>
<dbReference type="FunFam" id="1.25.40.90:FF:000030">
    <property type="entry name" value="DUF618 domain protein"/>
    <property type="match status" value="1"/>
</dbReference>
<feature type="coiled-coil region" evidence="1">
    <location>
        <begin position="236"/>
        <end position="281"/>
    </location>
</feature>
<dbReference type="Pfam" id="PF04818">
    <property type="entry name" value="CID"/>
    <property type="match status" value="1"/>
</dbReference>
<evidence type="ECO:0000259" key="3">
    <source>
        <dbReference type="PROSITE" id="PS51391"/>
    </source>
</evidence>
<comment type="caution">
    <text evidence="4">The sequence shown here is derived from an EMBL/GenBank/DDBJ whole genome shotgun (WGS) entry which is preliminary data.</text>
</comment>
<dbReference type="InterPro" id="IPR006569">
    <property type="entry name" value="CID_dom"/>
</dbReference>
<feature type="compositionally biased region" description="Acidic residues" evidence="2">
    <location>
        <begin position="412"/>
        <end position="423"/>
    </location>
</feature>
<evidence type="ECO:0000313" key="5">
    <source>
        <dbReference type="Proteomes" id="UP000275385"/>
    </source>
</evidence>
<dbReference type="SMART" id="SM00582">
    <property type="entry name" value="RPR"/>
    <property type="match status" value="1"/>
</dbReference>
<feature type="region of interest" description="Disordered" evidence="2">
    <location>
        <begin position="285"/>
        <end position="423"/>
    </location>
</feature>
<reference evidence="4 5" key="1">
    <citation type="submission" date="2018-08" db="EMBL/GenBank/DDBJ databases">
        <title>Draft genome of the lignicolous fungus Coniochaeta pulveracea.</title>
        <authorList>
            <person name="Borstlap C.J."/>
            <person name="De Witt R.N."/>
            <person name="Botha A."/>
            <person name="Volschenk H."/>
        </authorList>
    </citation>
    <scope>NUCLEOTIDE SEQUENCE [LARGE SCALE GENOMIC DNA]</scope>
    <source>
        <strain evidence="4 5">CAB683</strain>
    </source>
</reference>
<dbReference type="Gene3D" id="1.25.40.90">
    <property type="match status" value="1"/>
</dbReference>
<dbReference type="STRING" id="177199.A0A420YDH3"/>
<dbReference type="PANTHER" id="PTHR12460">
    <property type="entry name" value="CYCLIN-DEPENDENT KINASE INHIBITOR-RELATED PROTEIN"/>
    <property type="match status" value="1"/>
</dbReference>
<accession>A0A420YDH3</accession>
<evidence type="ECO:0000313" key="4">
    <source>
        <dbReference type="EMBL" id="RKU45941.1"/>
    </source>
</evidence>
<proteinExistence type="predicted"/>
<dbReference type="InterPro" id="IPR047883">
    <property type="entry name" value="Rtt103-like_CID"/>
</dbReference>
<dbReference type="AlphaFoldDB" id="A0A420YDH3"/>
<evidence type="ECO:0000256" key="2">
    <source>
        <dbReference type="SAM" id="MobiDB-lite"/>
    </source>
</evidence>
<organism evidence="4 5">
    <name type="scientific">Coniochaeta pulveracea</name>
    <dbReference type="NCBI Taxonomy" id="177199"/>
    <lineage>
        <taxon>Eukaryota</taxon>
        <taxon>Fungi</taxon>
        <taxon>Dikarya</taxon>
        <taxon>Ascomycota</taxon>
        <taxon>Pezizomycotina</taxon>
        <taxon>Sordariomycetes</taxon>
        <taxon>Sordariomycetidae</taxon>
        <taxon>Coniochaetales</taxon>
        <taxon>Coniochaetaceae</taxon>
        <taxon>Coniochaeta</taxon>
    </lineage>
</organism>
<sequence>MAYNDDAVLAKLSALNETHDSIATAAQWIMFHRRHAERTVQLWLQRLKDSSSSKRLVLIYLANEVAQQTKARHKEEFVVAFSPILAEATAIAYKGATSDVQSKIRRVVEVWRARRIFEQPIQEAVEARLDEIDKSRSSARSGAFGGGAFGGSLLGASMGGGSIPSELRDLVATQQNVSKQLLPVKSSVSTANAEYEKLTDPKIPPPAPPVHAAKISGLLKHLATAENAVAESVKARKELVAALEKLLNTNRAALEADEAQQRQLAVRRAEMEAKRQDVELEIIRSMAPEDDATSRDGPPLSPGGIHDFAEPDRPEVEALTPPPAVEDDDETLYDDSTISAGGQNGGAQQATQEQPQQFQTPVLSQPQQQQQQQPSYGSSAPGIEMLSNLASQYQSVPVSMNGSHKRRRVDSGDDFPDLGGEDIDADVAEMLRKDSR</sequence>
<keyword evidence="1" id="KW-0175">Coiled coil</keyword>
<dbReference type="PROSITE" id="PS51391">
    <property type="entry name" value="CID"/>
    <property type="match status" value="1"/>
</dbReference>
<evidence type="ECO:0000256" key="1">
    <source>
        <dbReference type="SAM" id="Coils"/>
    </source>
</evidence>
<dbReference type="GO" id="GO:0099122">
    <property type="term" value="F:RNA polymerase II C-terminal domain binding"/>
    <property type="evidence" value="ECO:0007669"/>
    <property type="project" value="InterPro"/>
</dbReference>
<feature type="compositionally biased region" description="Low complexity" evidence="2">
    <location>
        <begin position="346"/>
        <end position="381"/>
    </location>
</feature>
<feature type="domain" description="CID" evidence="3">
    <location>
        <begin position="1"/>
        <end position="133"/>
    </location>
</feature>
<dbReference type="SUPFAM" id="SSF48464">
    <property type="entry name" value="ENTH/VHS domain"/>
    <property type="match status" value="1"/>
</dbReference>
<gene>
    <name evidence="4" type="ORF">DL546_004133</name>
</gene>
<dbReference type="PANTHER" id="PTHR12460:SF0">
    <property type="entry name" value="CID DOMAIN-CONTAINING PROTEIN-RELATED"/>
    <property type="match status" value="1"/>
</dbReference>
<feature type="compositionally biased region" description="Polar residues" evidence="2">
    <location>
        <begin position="388"/>
        <end position="402"/>
    </location>
</feature>